<sequence length="42" mass="4941">MHLSSDFEPERVGKLSFIMVVLRVRLALRDRFQSSFLSTNEQ</sequence>
<reference evidence="1" key="2">
    <citation type="journal article" date="2015" name="Fish Shellfish Immunol.">
        <title>Early steps in the European eel (Anguilla anguilla)-Vibrio vulnificus interaction in the gills: Role of the RtxA13 toxin.</title>
        <authorList>
            <person name="Callol A."/>
            <person name="Pajuelo D."/>
            <person name="Ebbesson L."/>
            <person name="Teles M."/>
            <person name="MacKenzie S."/>
            <person name="Amaro C."/>
        </authorList>
    </citation>
    <scope>NUCLEOTIDE SEQUENCE</scope>
</reference>
<protein>
    <submittedName>
        <fullName evidence="1">Uncharacterized protein</fullName>
    </submittedName>
</protein>
<organism evidence="1">
    <name type="scientific">Anguilla anguilla</name>
    <name type="common">European freshwater eel</name>
    <name type="synonym">Muraena anguilla</name>
    <dbReference type="NCBI Taxonomy" id="7936"/>
    <lineage>
        <taxon>Eukaryota</taxon>
        <taxon>Metazoa</taxon>
        <taxon>Chordata</taxon>
        <taxon>Craniata</taxon>
        <taxon>Vertebrata</taxon>
        <taxon>Euteleostomi</taxon>
        <taxon>Actinopterygii</taxon>
        <taxon>Neopterygii</taxon>
        <taxon>Teleostei</taxon>
        <taxon>Anguilliformes</taxon>
        <taxon>Anguillidae</taxon>
        <taxon>Anguilla</taxon>
    </lineage>
</organism>
<reference evidence="1" key="1">
    <citation type="submission" date="2014-11" db="EMBL/GenBank/DDBJ databases">
        <authorList>
            <person name="Amaro Gonzalez C."/>
        </authorList>
    </citation>
    <scope>NUCLEOTIDE SEQUENCE</scope>
</reference>
<dbReference type="EMBL" id="GBXM01076322">
    <property type="protein sequence ID" value="JAH32255.1"/>
    <property type="molecule type" value="Transcribed_RNA"/>
</dbReference>
<dbReference type="AlphaFoldDB" id="A0A0E9RUW3"/>
<proteinExistence type="predicted"/>
<name>A0A0E9RUW3_ANGAN</name>
<accession>A0A0E9RUW3</accession>
<evidence type="ECO:0000313" key="1">
    <source>
        <dbReference type="EMBL" id="JAH32255.1"/>
    </source>
</evidence>